<dbReference type="Proteomes" id="UP001151760">
    <property type="component" value="Unassembled WGS sequence"/>
</dbReference>
<feature type="domain" description="Reverse transcriptase" evidence="1">
    <location>
        <begin position="114"/>
        <end position="263"/>
    </location>
</feature>
<dbReference type="Pfam" id="PF00078">
    <property type="entry name" value="RVT_1"/>
    <property type="match status" value="1"/>
</dbReference>
<sequence>MVVTLSTHQATQQPVHDFSMAFLDMACFLPEYVNDKKLLINHYVDMLKKSTKKREALSPPNRSELNKVVLQIFSAVREFPDVFPEELPGIPPDRQVEFRIDLIPGSTPIAKTPYRLAPSEMQELMKQLQELLDKGFIRSVVPHGELQSFLIDDLFDQLQLQDTSFFSKIDLRSGYHQLKIREEDIPKITFRTRYRHYEFIVMPFGLTNAPAAFMDLMNQVCRPMLYKSVIVFIDDILIYSKSAKDHETHLRQVLGIKVDPAKINAIMNWEQPKTPTEIRSFLGLAGYYHRFIHDFAKIASSLTNLTRKNAKFKWDEDQEIAFQILKQRLSHTPVLVLPEGNDDMEVYCDASSISFGYVLMQRG</sequence>
<gene>
    <name evidence="3" type="ORF">Tco_0629318</name>
</gene>
<evidence type="ECO:0000313" key="3">
    <source>
        <dbReference type="EMBL" id="GJS55956.1"/>
    </source>
</evidence>
<dbReference type="Gene3D" id="3.10.10.10">
    <property type="entry name" value="HIV Type 1 Reverse Transcriptase, subunit A, domain 1"/>
    <property type="match status" value="2"/>
</dbReference>
<dbReference type="InterPro" id="IPR043128">
    <property type="entry name" value="Rev_trsase/Diguanyl_cyclase"/>
</dbReference>
<name>A0ABQ4WSV2_9ASTR</name>
<dbReference type="Gene3D" id="3.30.70.270">
    <property type="match status" value="2"/>
</dbReference>
<feature type="domain" description="Reverse transcriptase/retrotransposon-derived protein RNase H-like" evidence="2">
    <location>
        <begin position="314"/>
        <end position="362"/>
    </location>
</feature>
<dbReference type="InterPro" id="IPR041577">
    <property type="entry name" value="RT_RNaseH_2"/>
</dbReference>
<evidence type="ECO:0000259" key="1">
    <source>
        <dbReference type="Pfam" id="PF00078"/>
    </source>
</evidence>
<dbReference type="CDD" id="cd01647">
    <property type="entry name" value="RT_LTR"/>
    <property type="match status" value="1"/>
</dbReference>
<dbReference type="PANTHER" id="PTHR24559:SF444">
    <property type="entry name" value="REVERSE TRANSCRIPTASE DOMAIN-CONTAINING PROTEIN"/>
    <property type="match status" value="1"/>
</dbReference>
<accession>A0ABQ4WSV2</accession>
<dbReference type="SUPFAM" id="SSF56672">
    <property type="entry name" value="DNA/RNA polymerases"/>
    <property type="match status" value="1"/>
</dbReference>
<keyword evidence="4" id="KW-1185">Reference proteome</keyword>
<reference evidence="3" key="1">
    <citation type="journal article" date="2022" name="Int. J. Mol. Sci.">
        <title>Draft Genome of Tanacetum Coccineum: Genomic Comparison of Closely Related Tanacetum-Family Plants.</title>
        <authorList>
            <person name="Yamashiro T."/>
            <person name="Shiraishi A."/>
            <person name="Nakayama K."/>
            <person name="Satake H."/>
        </authorList>
    </citation>
    <scope>NUCLEOTIDE SEQUENCE</scope>
</reference>
<reference evidence="3" key="2">
    <citation type="submission" date="2022-01" db="EMBL/GenBank/DDBJ databases">
        <authorList>
            <person name="Yamashiro T."/>
            <person name="Shiraishi A."/>
            <person name="Satake H."/>
            <person name="Nakayama K."/>
        </authorList>
    </citation>
    <scope>NUCLEOTIDE SEQUENCE</scope>
</reference>
<dbReference type="InterPro" id="IPR043502">
    <property type="entry name" value="DNA/RNA_pol_sf"/>
</dbReference>
<dbReference type="InterPro" id="IPR000477">
    <property type="entry name" value="RT_dom"/>
</dbReference>
<proteinExistence type="predicted"/>
<protein>
    <submittedName>
        <fullName evidence="3">Nucleotidyltransferase, ribonuclease H</fullName>
    </submittedName>
</protein>
<dbReference type="Pfam" id="PF17919">
    <property type="entry name" value="RT_RNaseH_2"/>
    <property type="match status" value="1"/>
</dbReference>
<organism evidence="3 4">
    <name type="scientific">Tanacetum coccineum</name>
    <dbReference type="NCBI Taxonomy" id="301880"/>
    <lineage>
        <taxon>Eukaryota</taxon>
        <taxon>Viridiplantae</taxon>
        <taxon>Streptophyta</taxon>
        <taxon>Embryophyta</taxon>
        <taxon>Tracheophyta</taxon>
        <taxon>Spermatophyta</taxon>
        <taxon>Magnoliopsida</taxon>
        <taxon>eudicotyledons</taxon>
        <taxon>Gunneridae</taxon>
        <taxon>Pentapetalae</taxon>
        <taxon>asterids</taxon>
        <taxon>campanulids</taxon>
        <taxon>Asterales</taxon>
        <taxon>Asteraceae</taxon>
        <taxon>Asteroideae</taxon>
        <taxon>Anthemideae</taxon>
        <taxon>Anthemidinae</taxon>
        <taxon>Tanacetum</taxon>
    </lineage>
</organism>
<evidence type="ECO:0000313" key="4">
    <source>
        <dbReference type="Proteomes" id="UP001151760"/>
    </source>
</evidence>
<dbReference type="InterPro" id="IPR053134">
    <property type="entry name" value="RNA-dir_DNA_polymerase"/>
</dbReference>
<dbReference type="EMBL" id="BQNB010008903">
    <property type="protein sequence ID" value="GJS55956.1"/>
    <property type="molecule type" value="Genomic_DNA"/>
</dbReference>
<dbReference type="PANTHER" id="PTHR24559">
    <property type="entry name" value="TRANSPOSON TY3-I GAG-POL POLYPROTEIN"/>
    <property type="match status" value="1"/>
</dbReference>
<evidence type="ECO:0000259" key="2">
    <source>
        <dbReference type="Pfam" id="PF17919"/>
    </source>
</evidence>
<comment type="caution">
    <text evidence="3">The sequence shown here is derived from an EMBL/GenBank/DDBJ whole genome shotgun (WGS) entry which is preliminary data.</text>
</comment>